<evidence type="ECO:0000256" key="2">
    <source>
        <dbReference type="ARBA" id="ARBA00022827"/>
    </source>
</evidence>
<name>A0A451D9Z3_9GAMM</name>
<dbReference type="PRINTS" id="PR00410">
    <property type="entry name" value="PHEHYDRXLASE"/>
</dbReference>
<dbReference type="AlphaFoldDB" id="A0A451D9Z3"/>
<accession>A0A451D9Z3</accession>
<reference evidence="7 8" key="1">
    <citation type="submission" date="2019-02" db="EMBL/GenBank/DDBJ databases">
        <authorList>
            <person name="Manzano-Marin A."/>
            <person name="Manzano-Marin A."/>
        </authorList>
    </citation>
    <scope>NUCLEOTIDE SEQUENCE [LARGE SCALE GENOMIC DNA]</scope>
    <source>
        <strain evidence="7 8">ErCikochiana</strain>
    </source>
</reference>
<evidence type="ECO:0000256" key="3">
    <source>
        <dbReference type="ARBA" id="ARBA00038177"/>
    </source>
</evidence>
<dbReference type="Pfam" id="PF00175">
    <property type="entry name" value="NAD_binding_1"/>
    <property type="match status" value="1"/>
</dbReference>
<keyword evidence="1" id="KW-0285">Flavoprotein</keyword>
<evidence type="ECO:0000256" key="4">
    <source>
        <dbReference type="ARBA" id="ARBA00039732"/>
    </source>
</evidence>
<dbReference type="PANTHER" id="PTHR43644:SF1">
    <property type="entry name" value="NAD(P)H-FLAVIN REDUCTASE"/>
    <property type="match status" value="1"/>
</dbReference>
<dbReference type="GO" id="GO:0016491">
    <property type="term" value="F:oxidoreductase activity"/>
    <property type="evidence" value="ECO:0007669"/>
    <property type="project" value="UniProtKB-KW"/>
</dbReference>
<comment type="similarity">
    <text evidence="3">Belongs to the Fre/LuxG FAD/NAD(P) flavoprotein oxidoreductase family.</text>
</comment>
<dbReference type="Gene3D" id="3.40.50.80">
    <property type="entry name" value="Nucleotide-binding domain of ferredoxin-NADP reductase (FNR) module"/>
    <property type="match status" value="1"/>
</dbReference>
<dbReference type="NCBIfam" id="NF005963">
    <property type="entry name" value="PRK08051.1"/>
    <property type="match status" value="1"/>
</dbReference>
<dbReference type="PANTHER" id="PTHR43644">
    <property type="entry name" value="NA(+)-TRANSLOCATING NADH-QUINONE REDUCTASE SUBUNIT"/>
    <property type="match status" value="1"/>
</dbReference>
<dbReference type="OrthoDB" id="9806195at2"/>
<dbReference type="InterPro" id="IPR017938">
    <property type="entry name" value="Riboflavin_synthase-like_b-brl"/>
</dbReference>
<keyword evidence="2" id="KW-0274">FAD</keyword>
<dbReference type="RefSeq" id="WP_157988467.1">
    <property type="nucleotide sequence ID" value="NZ_LR217715.1"/>
</dbReference>
<dbReference type="Proteomes" id="UP000294368">
    <property type="component" value="Chromosome"/>
</dbReference>
<dbReference type="CDD" id="cd06189">
    <property type="entry name" value="flavin_oxioreductase"/>
    <property type="match status" value="1"/>
</dbReference>
<dbReference type="Gene3D" id="2.40.30.10">
    <property type="entry name" value="Translation factors"/>
    <property type="match status" value="1"/>
</dbReference>
<dbReference type="InterPro" id="IPR039261">
    <property type="entry name" value="FNR_nucleotide-bd"/>
</dbReference>
<keyword evidence="7" id="KW-0560">Oxidoreductase</keyword>
<protein>
    <recommendedName>
        <fullName evidence="4">NAD(P)H-flavin reductase</fullName>
    </recommendedName>
    <alternativeName>
        <fullName evidence="5">NAD(P)H:flavin oxidoreductase</fullName>
    </alternativeName>
</protein>
<dbReference type="PROSITE" id="PS51384">
    <property type="entry name" value="FAD_FR"/>
    <property type="match status" value="1"/>
</dbReference>
<evidence type="ECO:0000256" key="5">
    <source>
        <dbReference type="ARBA" id="ARBA00041312"/>
    </source>
</evidence>
<dbReference type="InterPro" id="IPR017927">
    <property type="entry name" value="FAD-bd_FR_type"/>
</dbReference>
<evidence type="ECO:0000259" key="6">
    <source>
        <dbReference type="PROSITE" id="PS51384"/>
    </source>
</evidence>
<dbReference type="SUPFAM" id="SSF63380">
    <property type="entry name" value="Riboflavin synthase domain-like"/>
    <property type="match status" value="1"/>
</dbReference>
<proteinExistence type="inferred from homology"/>
<evidence type="ECO:0000313" key="8">
    <source>
        <dbReference type="Proteomes" id="UP000294368"/>
    </source>
</evidence>
<organism evidence="7 8">
    <name type="scientific">Candidatus Erwinia haradaeae</name>
    <dbReference type="NCBI Taxonomy" id="1922217"/>
    <lineage>
        <taxon>Bacteria</taxon>
        <taxon>Pseudomonadati</taxon>
        <taxon>Pseudomonadota</taxon>
        <taxon>Gammaproteobacteria</taxon>
        <taxon>Enterobacterales</taxon>
        <taxon>Erwiniaceae</taxon>
        <taxon>Erwinia</taxon>
    </lineage>
</organism>
<feature type="domain" description="FAD-binding FR-type" evidence="6">
    <location>
        <begin position="1"/>
        <end position="99"/>
    </location>
</feature>
<sequence length="233" mass="26603">MPTIICKLSSLEEITDNIYRVRLTPESDFSFRAGQYLILKITDSDHRAFSIASTPIEKDIIELHIGASEYNLYAISAIQHFQSTNYVSVDIPHGHAWLRGEKVYPLILIAGGTGFSYIRSILLTALAEQADRSISLYWGGREKKHLYELDMLDELAWRYPNLNVHPVLEYPINGFNGRYGTVLNAVMQDYHCLSRHYIYLAGPVSMVRKARVFFCTERNAQSSLMFADAFNII</sequence>
<dbReference type="EMBL" id="LR217715">
    <property type="protein sequence ID" value="VFP83080.1"/>
    <property type="molecule type" value="Genomic_DNA"/>
</dbReference>
<dbReference type="InterPro" id="IPR001433">
    <property type="entry name" value="OxRdtase_FAD/NAD-bd"/>
</dbReference>
<evidence type="ECO:0000313" key="7">
    <source>
        <dbReference type="EMBL" id="VFP83080.1"/>
    </source>
</evidence>
<evidence type="ECO:0000256" key="1">
    <source>
        <dbReference type="ARBA" id="ARBA00022630"/>
    </source>
</evidence>
<dbReference type="SUPFAM" id="SSF52343">
    <property type="entry name" value="Ferredoxin reductase-like, C-terminal NADP-linked domain"/>
    <property type="match status" value="1"/>
</dbReference>
<gene>
    <name evidence="7" type="primary">fre</name>
    <name evidence="7" type="ORF">ERCIKOCA2762_314</name>
</gene>